<feature type="signal peptide" evidence="1">
    <location>
        <begin position="1"/>
        <end position="25"/>
    </location>
</feature>
<keyword evidence="3" id="KW-1185">Reference proteome</keyword>
<proteinExistence type="predicted"/>
<keyword evidence="1" id="KW-0732">Signal</keyword>
<dbReference type="RefSeq" id="WP_145262598.1">
    <property type="nucleotide sequence ID" value="NZ_CP036316.1"/>
</dbReference>
<protein>
    <submittedName>
        <fullName evidence="2">Nickel uptake substrate-specific transmembrane region</fullName>
    </submittedName>
</protein>
<dbReference type="EMBL" id="CP036316">
    <property type="protein sequence ID" value="QDT64981.1"/>
    <property type="molecule type" value="Genomic_DNA"/>
</dbReference>
<evidence type="ECO:0000256" key="1">
    <source>
        <dbReference type="SAM" id="SignalP"/>
    </source>
</evidence>
<sequence precursor="true">MMSAHKIVPCALLLVAALVPQTAFAHFPWLIVSEDGKAVYFFGEGLTDRTYHLPESVAEAQVQQISTDGKATALKLEPVETDDLVGKISHDAVSKDATLTSTVIYGVHHNSKLTYYTIHQGNAKIAAADASKTGADKLPLNAVVSKSEDGVTVRVMWKDQPLADAKVRLYCEDGHEEGSATTDANGLVSFTNKEVEDGLNGIVVGHTVQDEKGTHNGTAFSSASHYLTLTFERDWE</sequence>
<gene>
    <name evidence="2" type="ORF">V22_22270</name>
</gene>
<keyword evidence="2" id="KW-0472">Membrane</keyword>
<dbReference type="Proteomes" id="UP000319976">
    <property type="component" value="Chromosome"/>
</dbReference>
<keyword evidence="2" id="KW-0812">Transmembrane</keyword>
<reference evidence="2 3" key="1">
    <citation type="submission" date="2019-02" db="EMBL/GenBank/DDBJ databases">
        <title>Deep-cultivation of Planctomycetes and their phenomic and genomic characterization uncovers novel biology.</title>
        <authorList>
            <person name="Wiegand S."/>
            <person name="Jogler M."/>
            <person name="Boedeker C."/>
            <person name="Pinto D."/>
            <person name="Vollmers J."/>
            <person name="Rivas-Marin E."/>
            <person name="Kohn T."/>
            <person name="Peeters S.H."/>
            <person name="Heuer A."/>
            <person name="Rast P."/>
            <person name="Oberbeckmann S."/>
            <person name="Bunk B."/>
            <person name="Jeske O."/>
            <person name="Meyerdierks A."/>
            <person name="Storesund J.E."/>
            <person name="Kallscheuer N."/>
            <person name="Luecker S."/>
            <person name="Lage O.M."/>
            <person name="Pohl T."/>
            <person name="Merkel B.J."/>
            <person name="Hornburger P."/>
            <person name="Mueller R.-W."/>
            <person name="Bruemmer F."/>
            <person name="Labrenz M."/>
            <person name="Spormann A.M."/>
            <person name="Op den Camp H."/>
            <person name="Overmann J."/>
            <person name="Amann R."/>
            <person name="Jetten M.S.M."/>
            <person name="Mascher T."/>
            <person name="Medema M.H."/>
            <person name="Devos D.P."/>
            <person name="Kaster A.-K."/>
            <person name="Ovreas L."/>
            <person name="Rohde M."/>
            <person name="Galperin M.Y."/>
            <person name="Jogler C."/>
        </authorList>
    </citation>
    <scope>NUCLEOTIDE SEQUENCE [LARGE SCALE GENOMIC DNA]</scope>
    <source>
        <strain evidence="2 3">V22</strain>
    </source>
</reference>
<dbReference type="KEGG" id="chya:V22_22270"/>
<dbReference type="OrthoDB" id="232651at2"/>
<evidence type="ECO:0000313" key="3">
    <source>
        <dbReference type="Proteomes" id="UP000319976"/>
    </source>
</evidence>
<dbReference type="AlphaFoldDB" id="A0A517T9C4"/>
<name>A0A517T9C4_9PLAN</name>
<evidence type="ECO:0000313" key="2">
    <source>
        <dbReference type="EMBL" id="QDT64981.1"/>
    </source>
</evidence>
<organism evidence="2 3">
    <name type="scientific">Calycomorphotria hydatis</name>
    <dbReference type="NCBI Taxonomy" id="2528027"/>
    <lineage>
        <taxon>Bacteria</taxon>
        <taxon>Pseudomonadati</taxon>
        <taxon>Planctomycetota</taxon>
        <taxon>Planctomycetia</taxon>
        <taxon>Planctomycetales</taxon>
        <taxon>Planctomycetaceae</taxon>
        <taxon>Calycomorphotria</taxon>
    </lineage>
</organism>
<feature type="chain" id="PRO_5021834746" evidence="1">
    <location>
        <begin position="26"/>
        <end position="236"/>
    </location>
</feature>
<accession>A0A517T9C4</accession>